<keyword evidence="2" id="KW-1185">Reference proteome</keyword>
<dbReference type="AlphaFoldDB" id="A0A183SKX8"/>
<evidence type="ECO:0000313" key="1">
    <source>
        <dbReference type="EMBL" id="VDL91261.1"/>
    </source>
</evidence>
<reference evidence="3" key="1">
    <citation type="submission" date="2016-06" db="UniProtKB">
        <authorList>
            <consortium name="WormBaseParasite"/>
        </authorList>
    </citation>
    <scope>IDENTIFICATION</scope>
</reference>
<protein>
    <submittedName>
        <fullName evidence="3">Reverse transcriptase domain-containing protein</fullName>
    </submittedName>
</protein>
<name>A0A183SKX8_SCHSO</name>
<accession>A0A183SKX8</accession>
<gene>
    <name evidence="1" type="ORF">SSLN_LOCUS4876</name>
</gene>
<dbReference type="Proteomes" id="UP000275846">
    <property type="component" value="Unassembled WGS sequence"/>
</dbReference>
<dbReference type="OrthoDB" id="6270619at2759"/>
<sequence length="123" mass="14384">MEDVLLLRKLGTKEQASYTDMLLPKNPLDLKFYETVKQLSQIFQEKSSLFNIRYQGLKLVNNDTDDFLMLISMANCECEKIKRRKMTEDQFKCPMFVSALKLPRDAEIRTHCSAIFNRTPNPT</sequence>
<dbReference type="EMBL" id="UYSU01033029">
    <property type="protein sequence ID" value="VDL91261.1"/>
    <property type="molecule type" value="Genomic_DNA"/>
</dbReference>
<reference evidence="1 2" key="2">
    <citation type="submission" date="2018-11" db="EMBL/GenBank/DDBJ databases">
        <authorList>
            <consortium name="Pathogen Informatics"/>
        </authorList>
    </citation>
    <scope>NUCLEOTIDE SEQUENCE [LARGE SCALE GENOMIC DNA]</scope>
    <source>
        <strain evidence="1 2">NST_G2</strain>
    </source>
</reference>
<organism evidence="3">
    <name type="scientific">Schistocephalus solidus</name>
    <name type="common">Tapeworm</name>
    <dbReference type="NCBI Taxonomy" id="70667"/>
    <lineage>
        <taxon>Eukaryota</taxon>
        <taxon>Metazoa</taxon>
        <taxon>Spiralia</taxon>
        <taxon>Lophotrochozoa</taxon>
        <taxon>Platyhelminthes</taxon>
        <taxon>Cestoda</taxon>
        <taxon>Eucestoda</taxon>
        <taxon>Diphyllobothriidea</taxon>
        <taxon>Diphyllobothriidae</taxon>
        <taxon>Schistocephalus</taxon>
    </lineage>
</organism>
<evidence type="ECO:0000313" key="3">
    <source>
        <dbReference type="WBParaSite" id="SSLN_0000503101-mRNA-1"/>
    </source>
</evidence>
<proteinExistence type="predicted"/>
<evidence type="ECO:0000313" key="2">
    <source>
        <dbReference type="Proteomes" id="UP000275846"/>
    </source>
</evidence>
<dbReference type="WBParaSite" id="SSLN_0000503101-mRNA-1">
    <property type="protein sequence ID" value="SSLN_0000503101-mRNA-1"/>
    <property type="gene ID" value="SSLN_0000503101"/>
</dbReference>